<dbReference type="STRING" id="314344.AL013_06980"/>
<organism evidence="2 3">
    <name type="scientific">Mariprofundus ferrooxydans PV-1</name>
    <dbReference type="NCBI Taxonomy" id="314345"/>
    <lineage>
        <taxon>Bacteria</taxon>
        <taxon>Pseudomonadati</taxon>
        <taxon>Pseudomonadota</taxon>
        <taxon>Candidatius Mariprofundia</taxon>
        <taxon>Mariprofundales</taxon>
        <taxon>Mariprofundaceae</taxon>
        <taxon>Mariprofundus</taxon>
    </lineage>
</organism>
<sequence length="52" mass="6101">MSFFIVFAVVVFLYADRERNKEWIERMGAYLFAAIFLTTVFGSMAPHFFSLI</sequence>
<proteinExistence type="predicted"/>
<accession>Q0F118</accession>
<dbReference type="HOGENOM" id="CLU_3081564_0_0_0"/>
<feature type="transmembrane region" description="Helical" evidence="1">
    <location>
        <begin position="27"/>
        <end position="49"/>
    </location>
</feature>
<name>Q0F118_9PROT</name>
<dbReference type="AlphaFoldDB" id="Q0F118"/>
<dbReference type="InParanoid" id="Q0F118"/>
<gene>
    <name evidence="2" type="ORF">SPV1_11591</name>
</gene>
<keyword evidence="1" id="KW-0812">Transmembrane</keyword>
<evidence type="ECO:0000313" key="2">
    <source>
        <dbReference type="EMBL" id="EAU55373.1"/>
    </source>
</evidence>
<dbReference type="EMBL" id="AATS01000003">
    <property type="protein sequence ID" value="EAU55373.1"/>
    <property type="molecule type" value="Genomic_DNA"/>
</dbReference>
<comment type="caution">
    <text evidence="2">The sequence shown here is derived from an EMBL/GenBank/DDBJ whole genome shotgun (WGS) entry which is preliminary data.</text>
</comment>
<protein>
    <submittedName>
        <fullName evidence="2">Uncharacterized protein</fullName>
    </submittedName>
</protein>
<keyword evidence="1" id="KW-0472">Membrane</keyword>
<keyword evidence="3" id="KW-1185">Reference proteome</keyword>
<evidence type="ECO:0000256" key="1">
    <source>
        <dbReference type="SAM" id="Phobius"/>
    </source>
</evidence>
<reference evidence="2 3" key="1">
    <citation type="submission" date="2006-09" db="EMBL/GenBank/DDBJ databases">
        <authorList>
            <person name="Emerson D."/>
            <person name="Ferriera S."/>
            <person name="Johnson J."/>
            <person name="Kravitz S."/>
            <person name="Halpern A."/>
            <person name="Remington K."/>
            <person name="Beeson K."/>
            <person name="Tran B."/>
            <person name="Rogers Y.-H."/>
            <person name="Friedman R."/>
            <person name="Venter J.C."/>
        </authorList>
    </citation>
    <scope>NUCLEOTIDE SEQUENCE [LARGE SCALE GENOMIC DNA]</scope>
    <source>
        <strain evidence="2 3">PV-1</strain>
    </source>
</reference>
<evidence type="ECO:0000313" key="3">
    <source>
        <dbReference type="Proteomes" id="UP000005297"/>
    </source>
</evidence>
<dbReference type="Proteomes" id="UP000005297">
    <property type="component" value="Unassembled WGS sequence"/>
</dbReference>
<keyword evidence="1" id="KW-1133">Transmembrane helix</keyword>